<name>A0A9W9JN23_9EURO</name>
<proteinExistence type="predicted"/>
<dbReference type="GO" id="GO:0003676">
    <property type="term" value="F:nucleic acid binding"/>
    <property type="evidence" value="ECO:0007669"/>
    <property type="project" value="InterPro"/>
</dbReference>
<keyword evidence="3" id="KW-1185">Reference proteome</keyword>
<dbReference type="AlphaFoldDB" id="A0A9W9JN23"/>
<dbReference type="Pfam" id="PF03184">
    <property type="entry name" value="DDE_1"/>
    <property type="match status" value="1"/>
</dbReference>
<dbReference type="InterPro" id="IPR004875">
    <property type="entry name" value="DDE_SF_endonuclease_dom"/>
</dbReference>
<evidence type="ECO:0000313" key="3">
    <source>
        <dbReference type="Proteomes" id="UP001150879"/>
    </source>
</evidence>
<evidence type="ECO:0000313" key="2">
    <source>
        <dbReference type="EMBL" id="KAJ5199970.1"/>
    </source>
</evidence>
<protein>
    <recommendedName>
        <fullName evidence="1">DDE-1 domain-containing protein</fullName>
    </recommendedName>
</protein>
<organism evidence="2 3">
    <name type="scientific">Penicillium cf. griseofulvum</name>
    <dbReference type="NCBI Taxonomy" id="2972120"/>
    <lineage>
        <taxon>Eukaryota</taxon>
        <taxon>Fungi</taxon>
        <taxon>Dikarya</taxon>
        <taxon>Ascomycota</taxon>
        <taxon>Pezizomycotina</taxon>
        <taxon>Eurotiomycetes</taxon>
        <taxon>Eurotiomycetidae</taxon>
        <taxon>Eurotiales</taxon>
        <taxon>Aspergillaceae</taxon>
        <taxon>Penicillium</taxon>
    </lineage>
</organism>
<dbReference type="EMBL" id="JAPQKP010000003">
    <property type="protein sequence ID" value="KAJ5199970.1"/>
    <property type="molecule type" value="Genomic_DNA"/>
</dbReference>
<accession>A0A9W9JN23</accession>
<reference evidence="2" key="1">
    <citation type="submission" date="2022-11" db="EMBL/GenBank/DDBJ databases">
        <authorList>
            <person name="Petersen C."/>
        </authorList>
    </citation>
    <scope>NUCLEOTIDE SEQUENCE</scope>
    <source>
        <strain evidence="2">IBT 16849</strain>
    </source>
</reference>
<comment type="caution">
    <text evidence="2">The sequence shown here is derived from an EMBL/GenBank/DDBJ whole genome shotgun (WGS) entry which is preliminary data.</text>
</comment>
<evidence type="ECO:0000259" key="1">
    <source>
        <dbReference type="Pfam" id="PF03184"/>
    </source>
</evidence>
<feature type="domain" description="DDE-1" evidence="1">
    <location>
        <begin position="187"/>
        <end position="331"/>
    </location>
</feature>
<sequence>MDAFTRPPSLPHPLNGPKIARLEQEIVELERQIAERIDQVQALVKMPPPRPDGPARPARVARGAPKTLNDVQENVLVQWIRQVKELFSLSIYHDNKAWVDRFIKRLPDDLKPSKVRSVKKKRIDAEDQETLEHWYGRLEAVIAGVSSENIYNFGDTIFQIGLGKKPQMVITHRDSSPPFQTRTYCEWITTIECIASDGWVADPFVVIQGDHYFEEWLTYDGTPEKAVFMMNPSGRVDEQAACKWIESFHRQTEDRAADGQPRLLLFRGQPQYLSFKFLQFCEQHKIIPFSFPPNIGHLMQPFDGKHFEDYKRYWRSSLFCTMIDDVDDEKTAFLQDFPSIREKSFKPQVITNAFAGRGIVPFDPSKVGQPL</sequence>
<gene>
    <name evidence="2" type="ORF">N7472_005174</name>
</gene>
<reference evidence="2" key="2">
    <citation type="journal article" date="2023" name="IMA Fungus">
        <title>Comparative genomic study of the Penicillium genus elucidates a diverse pangenome and 15 lateral gene transfer events.</title>
        <authorList>
            <person name="Petersen C."/>
            <person name="Sorensen T."/>
            <person name="Nielsen M.R."/>
            <person name="Sondergaard T.E."/>
            <person name="Sorensen J.L."/>
            <person name="Fitzpatrick D.A."/>
            <person name="Frisvad J.C."/>
            <person name="Nielsen K.L."/>
        </authorList>
    </citation>
    <scope>NUCLEOTIDE SEQUENCE</scope>
    <source>
        <strain evidence="2">IBT 16849</strain>
    </source>
</reference>
<dbReference type="Proteomes" id="UP001150879">
    <property type="component" value="Unassembled WGS sequence"/>
</dbReference>